<keyword evidence="2" id="KW-1185">Reference proteome</keyword>
<evidence type="ECO:0000313" key="2">
    <source>
        <dbReference type="Proteomes" id="UP000003688"/>
    </source>
</evidence>
<evidence type="ECO:0000313" key="1">
    <source>
        <dbReference type="EMBL" id="EEF59657.1"/>
    </source>
</evidence>
<dbReference type="STRING" id="320771.Cflav_PD2646"/>
<name>B9XKI7_PEDPL</name>
<proteinExistence type="predicted"/>
<comment type="caution">
    <text evidence="1">The sequence shown here is derived from an EMBL/GenBank/DDBJ whole genome shotgun (WGS) entry which is preliminary data.</text>
</comment>
<protein>
    <submittedName>
        <fullName evidence="1">Uncharacterized protein</fullName>
    </submittedName>
</protein>
<dbReference type="AlphaFoldDB" id="B9XKI7"/>
<dbReference type="EMBL" id="ABOX02000025">
    <property type="protein sequence ID" value="EEF59657.1"/>
    <property type="molecule type" value="Genomic_DNA"/>
</dbReference>
<reference evidence="1 2" key="1">
    <citation type="journal article" date="2011" name="J. Bacteriol.">
        <title>Genome sequence of 'Pedosphaera parvula' Ellin514, an aerobic Verrucomicrobial isolate from pasture soil.</title>
        <authorList>
            <person name="Kant R."/>
            <person name="van Passel M.W."/>
            <person name="Sangwan P."/>
            <person name="Palva A."/>
            <person name="Lucas S."/>
            <person name="Copeland A."/>
            <person name="Lapidus A."/>
            <person name="Glavina Del Rio T."/>
            <person name="Dalin E."/>
            <person name="Tice H."/>
            <person name="Bruce D."/>
            <person name="Goodwin L."/>
            <person name="Pitluck S."/>
            <person name="Chertkov O."/>
            <person name="Larimer F.W."/>
            <person name="Land M.L."/>
            <person name="Hauser L."/>
            <person name="Brettin T.S."/>
            <person name="Detter J.C."/>
            <person name="Han S."/>
            <person name="de Vos W.M."/>
            <person name="Janssen P.H."/>
            <person name="Smidt H."/>
        </authorList>
    </citation>
    <scope>NUCLEOTIDE SEQUENCE [LARGE SCALE GENOMIC DNA]</scope>
    <source>
        <strain evidence="1 2">Ellin514</strain>
    </source>
</reference>
<dbReference type="Proteomes" id="UP000003688">
    <property type="component" value="Unassembled WGS sequence"/>
</dbReference>
<sequence length="62" mass="7024">MRQTKLPTITSHENRTLPALFFRSSAYRRLFDGPDNELQGTAAGQEPGFVANYQVGSELKYF</sequence>
<organism evidence="1 2">
    <name type="scientific">Pedosphaera parvula (strain Ellin514)</name>
    <dbReference type="NCBI Taxonomy" id="320771"/>
    <lineage>
        <taxon>Bacteria</taxon>
        <taxon>Pseudomonadati</taxon>
        <taxon>Verrucomicrobiota</taxon>
        <taxon>Pedosphaerae</taxon>
        <taxon>Pedosphaerales</taxon>
        <taxon>Pedosphaeraceae</taxon>
        <taxon>Pedosphaera</taxon>
    </lineage>
</organism>
<gene>
    <name evidence="1" type="ORF">Cflav_PD2646</name>
</gene>
<accession>B9XKI7</accession>